<protein>
    <submittedName>
        <fullName evidence="1">Uncharacterized protein</fullName>
    </submittedName>
</protein>
<dbReference type="PANTHER" id="PTHR21398">
    <property type="entry name" value="AGAP007094-PA"/>
    <property type="match status" value="1"/>
</dbReference>
<keyword evidence="2" id="KW-1185">Reference proteome</keyword>
<gene>
    <name evidence="1" type="ORF">B7P43_G08968</name>
</gene>
<dbReference type="EMBL" id="NEVH01021935">
    <property type="protein sequence ID" value="PNF19220.1"/>
    <property type="molecule type" value="Genomic_DNA"/>
</dbReference>
<dbReference type="SMART" id="SM00718">
    <property type="entry name" value="DM4_12"/>
    <property type="match status" value="3"/>
</dbReference>
<dbReference type="Proteomes" id="UP000235965">
    <property type="component" value="Unassembled WGS sequence"/>
</dbReference>
<proteinExistence type="predicted"/>
<dbReference type="OrthoDB" id="8180611at2759"/>
<dbReference type="PANTHER" id="PTHR21398:SF7">
    <property type="entry name" value="LP19941P"/>
    <property type="match status" value="1"/>
</dbReference>
<dbReference type="AlphaFoldDB" id="A0A2J7PSB9"/>
<comment type="caution">
    <text evidence="1">The sequence shown here is derived from an EMBL/GenBank/DDBJ whole genome shotgun (WGS) entry which is preliminary data.</text>
</comment>
<dbReference type="InterPro" id="IPR006631">
    <property type="entry name" value="DM4_12"/>
</dbReference>
<dbReference type="InParanoid" id="A0A2J7PSB9"/>
<evidence type="ECO:0000313" key="2">
    <source>
        <dbReference type="Proteomes" id="UP000235965"/>
    </source>
</evidence>
<reference evidence="1 2" key="1">
    <citation type="submission" date="2017-12" db="EMBL/GenBank/DDBJ databases">
        <title>Hemimetabolous genomes reveal molecular basis of termite eusociality.</title>
        <authorList>
            <person name="Harrison M.C."/>
            <person name="Jongepier E."/>
            <person name="Robertson H.M."/>
            <person name="Arning N."/>
            <person name="Bitard-Feildel T."/>
            <person name="Chao H."/>
            <person name="Childers C.P."/>
            <person name="Dinh H."/>
            <person name="Doddapaneni H."/>
            <person name="Dugan S."/>
            <person name="Gowin J."/>
            <person name="Greiner C."/>
            <person name="Han Y."/>
            <person name="Hu H."/>
            <person name="Hughes D.S.T."/>
            <person name="Huylmans A.-K."/>
            <person name="Kemena C."/>
            <person name="Kremer L.P.M."/>
            <person name="Lee S.L."/>
            <person name="Lopez-Ezquerra A."/>
            <person name="Mallet L."/>
            <person name="Monroy-Kuhn J.M."/>
            <person name="Moser A."/>
            <person name="Murali S.C."/>
            <person name="Muzny D.M."/>
            <person name="Otani S."/>
            <person name="Piulachs M.-D."/>
            <person name="Poelchau M."/>
            <person name="Qu J."/>
            <person name="Schaub F."/>
            <person name="Wada-Katsumata A."/>
            <person name="Worley K.C."/>
            <person name="Xie Q."/>
            <person name="Ylla G."/>
            <person name="Poulsen M."/>
            <person name="Gibbs R.A."/>
            <person name="Schal C."/>
            <person name="Richards S."/>
            <person name="Belles X."/>
            <person name="Korb J."/>
            <person name="Bornberg-Bauer E."/>
        </authorList>
    </citation>
    <scope>NUCLEOTIDE SEQUENCE [LARGE SCALE GENOMIC DNA]</scope>
    <source>
        <tissue evidence="1">Whole body</tissue>
    </source>
</reference>
<accession>A0A2J7PSB9</accession>
<evidence type="ECO:0000313" key="1">
    <source>
        <dbReference type="EMBL" id="PNF19220.1"/>
    </source>
</evidence>
<name>A0A2J7PSB9_9NEOP</name>
<sequence length="468" mass="53988">MWELTNSPLPRWNTAMAWDLGFKLPNNTRMAFGMRNRRYSGSCEFDYFLHRKERREVYRSIEAILDVAAHTLQRVIQETDLVRAVKLLCFVSRYGIDGHICMLRILCEAKHHLRPGRSLLEDILHVMFTLPPCAVTRQVVALLLLTELIHSCGCNFKSSEEKKLSRKRRYLLFPQGSLAVINLSYAAALILEEVSPSVPSWYSTFECDIDFNLPNNSVVFGKEPGKNRRSSSGYYRLHRSERLELFRKIEGLMDLNGVNGHSCMLMALCEANELLKPGKSFVEDILHVVFSCEVKSAKNQKVLSRKKRYLSFPEGSSAVLNLSFANSYIWDYSPLPRPSWNSLCEADIGFKLPNNSRVFYGSRTRRNQRSYRLHRSERLELFRNVECLLDLFGVEGRPCLIRTLCEAKRVLKPGRSLVEDILHTVFTIPSGQGDEFEAEGYNGPRSEMFCKSFEKRCPFSLLEYLLYD</sequence>
<organism evidence="1 2">
    <name type="scientific">Cryptotermes secundus</name>
    <dbReference type="NCBI Taxonomy" id="105785"/>
    <lineage>
        <taxon>Eukaryota</taxon>
        <taxon>Metazoa</taxon>
        <taxon>Ecdysozoa</taxon>
        <taxon>Arthropoda</taxon>
        <taxon>Hexapoda</taxon>
        <taxon>Insecta</taxon>
        <taxon>Pterygota</taxon>
        <taxon>Neoptera</taxon>
        <taxon>Polyneoptera</taxon>
        <taxon>Dictyoptera</taxon>
        <taxon>Blattodea</taxon>
        <taxon>Blattoidea</taxon>
        <taxon>Termitoidae</taxon>
        <taxon>Kalotermitidae</taxon>
        <taxon>Cryptotermitinae</taxon>
        <taxon>Cryptotermes</taxon>
    </lineage>
</organism>
<dbReference type="Pfam" id="PF07841">
    <property type="entry name" value="DM4_12"/>
    <property type="match status" value="3"/>
</dbReference>